<dbReference type="EMBL" id="MFLW01000016">
    <property type="protein sequence ID" value="OGG78311.1"/>
    <property type="molecule type" value="Genomic_DNA"/>
</dbReference>
<dbReference type="SMART" id="SM01192">
    <property type="entry name" value="Enolase_C"/>
    <property type="match status" value="1"/>
</dbReference>
<evidence type="ECO:0000259" key="13">
    <source>
        <dbReference type="SMART" id="SM01193"/>
    </source>
</evidence>
<dbReference type="Pfam" id="PF00113">
    <property type="entry name" value="Enolase_C"/>
    <property type="match status" value="1"/>
</dbReference>
<keyword evidence="8" id="KW-0456">Lyase</keyword>
<dbReference type="PRINTS" id="PR00148">
    <property type="entry name" value="ENOLASE"/>
</dbReference>
<feature type="binding site" evidence="10">
    <location>
        <position position="151"/>
    </location>
    <ligand>
        <name>substrate</name>
    </ligand>
</feature>
<dbReference type="Pfam" id="PF03952">
    <property type="entry name" value="Enolase_N"/>
    <property type="match status" value="1"/>
</dbReference>
<dbReference type="GO" id="GO:0006096">
    <property type="term" value="P:glycolytic process"/>
    <property type="evidence" value="ECO:0007669"/>
    <property type="project" value="UniProtKB-UniPathway"/>
</dbReference>
<feature type="binding site" evidence="10">
    <location>
        <position position="296"/>
    </location>
    <ligand>
        <name>substrate</name>
    </ligand>
</feature>
<evidence type="ECO:0000256" key="9">
    <source>
        <dbReference type="PIRSR" id="PIRSR001400-1"/>
    </source>
</evidence>
<dbReference type="GO" id="GO:0004634">
    <property type="term" value="F:phosphopyruvate hydratase activity"/>
    <property type="evidence" value="ECO:0007669"/>
    <property type="project" value="UniProtKB-EC"/>
</dbReference>
<gene>
    <name evidence="14" type="ORF">A3A36_02995</name>
</gene>
<evidence type="ECO:0000256" key="6">
    <source>
        <dbReference type="ARBA" id="ARBA00022842"/>
    </source>
</evidence>
<accession>A0A1F6EXE9</accession>
<dbReference type="SUPFAM" id="SSF51604">
    <property type="entry name" value="Enolase C-terminal domain-like"/>
    <property type="match status" value="1"/>
</dbReference>
<evidence type="ECO:0000313" key="14">
    <source>
        <dbReference type="EMBL" id="OGG78311.1"/>
    </source>
</evidence>
<comment type="caution">
    <text evidence="14">The sequence shown here is derived from an EMBL/GenBank/DDBJ whole genome shotgun (WGS) entry which is preliminary data.</text>
</comment>
<dbReference type="SUPFAM" id="SSF54826">
    <property type="entry name" value="Enolase N-terminal domain-like"/>
    <property type="match status" value="1"/>
</dbReference>
<dbReference type="GO" id="GO:0000015">
    <property type="term" value="C:phosphopyruvate hydratase complex"/>
    <property type="evidence" value="ECO:0007669"/>
    <property type="project" value="InterPro"/>
</dbReference>
<dbReference type="Gene3D" id="3.30.390.10">
    <property type="entry name" value="Enolase-like, N-terminal domain"/>
    <property type="match status" value="1"/>
</dbReference>
<evidence type="ECO:0000259" key="12">
    <source>
        <dbReference type="SMART" id="SM01192"/>
    </source>
</evidence>
<keyword evidence="6 11" id="KW-0460">Magnesium</keyword>
<dbReference type="AlphaFoldDB" id="A0A1F6EXE9"/>
<dbReference type="UniPathway" id="UPA00109">
    <property type="reaction ID" value="UER00187"/>
</dbReference>
<keyword evidence="11" id="KW-0479">Metal-binding</keyword>
<feature type="domain" description="Enolase N-terminal" evidence="13">
    <location>
        <begin position="5"/>
        <end position="128"/>
    </location>
</feature>
<dbReference type="InterPro" id="IPR036849">
    <property type="entry name" value="Enolase-like_C_sf"/>
</dbReference>
<feature type="active site" description="Proton acceptor" evidence="9">
    <location>
        <position position="321"/>
    </location>
</feature>
<dbReference type="Proteomes" id="UP000178811">
    <property type="component" value="Unassembled WGS sequence"/>
</dbReference>
<sequence length="398" mass="43093">MNMRIDSVIARSILDTRKRPTIKTVLTAGTFSVTASVPSGKSTGSHEAFELRDPDGNVLQAISNVNGEIAAALTSRDFNSPDEIDSLLIELDSTKNKSRLGANAILSASIAAQRLFALSEGVPLWRAVAKRAGTIPNAPRLYMNVMNGGVHANFRLPFQEYILVVEGKTSVAMPVARETFAKLGERLGPDMPMGDEGGYAPTFAGLEQPFELLASLVQEFPGTSIAIDAAASELLKESKYCLLDATCTADELSKTYENLVVRFPLRSIEDPFTEDAGDDFTRLTAKLGEKILIVGDDLTVTNSARIRDATLRKEINAVLIKPNQIGTVQEAIQAVQETYAAGWKAIASHRSGETDDTFIADFAYGVGAYGIKAGGLGQRERLEKYERLLAIEREAETM</sequence>
<reference evidence="14 15" key="1">
    <citation type="journal article" date="2016" name="Nat. Commun.">
        <title>Thousands of microbial genomes shed light on interconnected biogeochemical processes in an aquifer system.</title>
        <authorList>
            <person name="Anantharaman K."/>
            <person name="Brown C.T."/>
            <person name="Hug L.A."/>
            <person name="Sharon I."/>
            <person name="Castelle C.J."/>
            <person name="Probst A.J."/>
            <person name="Thomas B.C."/>
            <person name="Singh A."/>
            <person name="Wilkins M.J."/>
            <person name="Karaoz U."/>
            <person name="Brodie E.L."/>
            <person name="Williams K.H."/>
            <person name="Hubbard S.S."/>
            <person name="Banfield J.F."/>
        </authorList>
    </citation>
    <scope>NUCLEOTIDE SEQUENCE [LARGE SCALE GENOMIC DNA]</scope>
</reference>
<protein>
    <recommendedName>
        <fullName evidence="4">Enolase</fullName>
        <ecNumber evidence="3">4.2.1.11</ecNumber>
    </recommendedName>
</protein>
<dbReference type="GO" id="GO:0000287">
    <property type="term" value="F:magnesium ion binding"/>
    <property type="evidence" value="ECO:0007669"/>
    <property type="project" value="InterPro"/>
</dbReference>
<dbReference type="InterPro" id="IPR000941">
    <property type="entry name" value="Enolase"/>
</dbReference>
<evidence type="ECO:0000256" key="2">
    <source>
        <dbReference type="ARBA" id="ARBA00009604"/>
    </source>
</evidence>
<evidence type="ECO:0000256" key="5">
    <source>
        <dbReference type="ARBA" id="ARBA00022525"/>
    </source>
</evidence>
<dbReference type="PIRSF" id="PIRSF001400">
    <property type="entry name" value="Enolase"/>
    <property type="match status" value="1"/>
</dbReference>
<evidence type="ECO:0000256" key="1">
    <source>
        <dbReference type="ARBA" id="ARBA00005031"/>
    </source>
</evidence>
<dbReference type="Gene3D" id="3.20.20.120">
    <property type="entry name" value="Enolase-like C-terminal domain"/>
    <property type="match status" value="1"/>
</dbReference>
<keyword evidence="5" id="KW-0964">Secreted</keyword>
<dbReference type="PANTHER" id="PTHR11902">
    <property type="entry name" value="ENOLASE"/>
    <property type="match status" value="1"/>
</dbReference>
<feature type="domain" description="Enolase C-terminal TIM barrel" evidence="12">
    <location>
        <begin position="138"/>
        <end position="398"/>
    </location>
</feature>
<evidence type="ECO:0000256" key="4">
    <source>
        <dbReference type="ARBA" id="ARBA00017068"/>
    </source>
</evidence>
<organism evidence="14 15">
    <name type="scientific">Candidatus Kaiserbacteria bacterium RIFCSPLOWO2_01_FULL_52_12b</name>
    <dbReference type="NCBI Taxonomy" id="1798509"/>
    <lineage>
        <taxon>Bacteria</taxon>
        <taxon>Candidatus Kaiseribacteriota</taxon>
    </lineage>
</organism>
<keyword evidence="7" id="KW-0324">Glycolysis</keyword>
<dbReference type="EC" id="4.2.1.11" evidence="3"/>
<feature type="binding site" evidence="11">
    <location>
        <position position="269"/>
    </location>
    <ligand>
        <name>Mg(2+)</name>
        <dbReference type="ChEBI" id="CHEBI:18420"/>
    </ligand>
</feature>
<dbReference type="InterPro" id="IPR020811">
    <property type="entry name" value="Enolase_N"/>
</dbReference>
<comment type="pathway">
    <text evidence="1">Carbohydrate degradation; glycolysis; pyruvate from D-glyceraldehyde 3-phosphate: step 4/5.</text>
</comment>
<evidence type="ECO:0000256" key="7">
    <source>
        <dbReference type="ARBA" id="ARBA00023152"/>
    </source>
</evidence>
<evidence type="ECO:0000256" key="3">
    <source>
        <dbReference type="ARBA" id="ARBA00012058"/>
    </source>
</evidence>
<evidence type="ECO:0000256" key="10">
    <source>
        <dbReference type="PIRSR" id="PIRSR001400-2"/>
    </source>
</evidence>
<comment type="similarity">
    <text evidence="2">Belongs to the enolase family.</text>
</comment>
<evidence type="ECO:0000313" key="15">
    <source>
        <dbReference type="Proteomes" id="UP000178811"/>
    </source>
</evidence>
<feature type="binding site" evidence="10">
    <location>
        <position position="269"/>
    </location>
    <ligand>
        <name>substrate</name>
    </ligand>
</feature>
<proteinExistence type="inferred from homology"/>
<dbReference type="InterPro" id="IPR020810">
    <property type="entry name" value="Enolase_C"/>
</dbReference>
<feature type="binding site" evidence="10">
    <location>
        <position position="160"/>
    </location>
    <ligand>
        <name>substrate</name>
    </ligand>
</feature>
<feature type="binding site" evidence="10">
    <location>
        <position position="372"/>
    </location>
    <ligand>
        <name>substrate</name>
    </ligand>
</feature>
<feature type="binding site" evidence="10">
    <location>
        <begin position="348"/>
        <end position="351"/>
    </location>
    <ligand>
        <name>substrate</name>
    </ligand>
</feature>
<evidence type="ECO:0000256" key="8">
    <source>
        <dbReference type="ARBA" id="ARBA00023239"/>
    </source>
</evidence>
<comment type="cofactor">
    <cofactor evidence="11">
        <name>Mg(2+)</name>
        <dbReference type="ChEBI" id="CHEBI:18420"/>
    </cofactor>
    <text evidence="11">Mg(2+) is required for catalysis and for stabilizing the dimer.</text>
</comment>
<evidence type="ECO:0000256" key="11">
    <source>
        <dbReference type="PIRSR" id="PIRSR001400-3"/>
    </source>
</evidence>
<name>A0A1F6EXE9_9BACT</name>
<dbReference type="PANTHER" id="PTHR11902:SF1">
    <property type="entry name" value="ENOLASE"/>
    <property type="match status" value="1"/>
</dbReference>
<dbReference type="SMART" id="SM01193">
    <property type="entry name" value="Enolase_N"/>
    <property type="match status" value="1"/>
</dbReference>
<feature type="binding site" evidence="11">
    <location>
        <position position="296"/>
    </location>
    <ligand>
        <name>Mg(2+)</name>
        <dbReference type="ChEBI" id="CHEBI:18420"/>
    </ligand>
</feature>
<feature type="active site" description="Proton donor" evidence="9">
    <location>
        <position position="196"/>
    </location>
</feature>
<dbReference type="InterPro" id="IPR029017">
    <property type="entry name" value="Enolase-like_N"/>
</dbReference>